<dbReference type="GO" id="GO:0005737">
    <property type="term" value="C:cytoplasm"/>
    <property type="evidence" value="ECO:0007669"/>
    <property type="project" value="TreeGrafter"/>
</dbReference>
<dbReference type="Gene3D" id="3.40.50.720">
    <property type="entry name" value="NAD(P)-binding Rossmann-like Domain"/>
    <property type="match status" value="1"/>
</dbReference>
<dbReference type="InterPro" id="IPR002347">
    <property type="entry name" value="SDR_fam"/>
</dbReference>
<comment type="similarity">
    <text evidence="1">Belongs to the short-chain dehydrogenases/reductases (SDR) family.</text>
</comment>
<gene>
    <name evidence="2" type="ORF">PENNAL_c0040G07550</name>
</gene>
<name>A0A1V6Y2E5_PENNA</name>
<dbReference type="Pfam" id="PF00106">
    <property type="entry name" value="adh_short"/>
    <property type="match status" value="1"/>
</dbReference>
<dbReference type="EMBL" id="MOOB01000040">
    <property type="protein sequence ID" value="OQE81582.1"/>
    <property type="molecule type" value="Genomic_DNA"/>
</dbReference>
<reference evidence="3" key="1">
    <citation type="journal article" date="2017" name="Nat. Microbiol.">
        <title>Global analysis of biosynthetic gene clusters reveals vast potential of secondary metabolite production in Penicillium species.</title>
        <authorList>
            <person name="Nielsen J.C."/>
            <person name="Grijseels S."/>
            <person name="Prigent S."/>
            <person name="Ji B."/>
            <person name="Dainat J."/>
            <person name="Nielsen K.F."/>
            <person name="Frisvad J.C."/>
            <person name="Workman M."/>
            <person name="Nielsen J."/>
        </authorList>
    </citation>
    <scope>NUCLEOTIDE SEQUENCE [LARGE SCALE GENOMIC DNA]</scope>
    <source>
        <strain evidence="3">IBT 13039</strain>
    </source>
</reference>
<proteinExistence type="inferred from homology"/>
<dbReference type="CDD" id="cd05325">
    <property type="entry name" value="carb_red_sniffer_like_SDR_c"/>
    <property type="match status" value="1"/>
</dbReference>
<dbReference type="AlphaFoldDB" id="A0A1V6Y2E5"/>
<dbReference type="InterPro" id="IPR036291">
    <property type="entry name" value="NAD(P)-bd_dom_sf"/>
</dbReference>
<dbReference type="STRING" id="60175.A0A1V6Y2E5"/>
<dbReference type="PRINTS" id="PR00081">
    <property type="entry name" value="GDHRDH"/>
</dbReference>
<dbReference type="OrthoDB" id="9876299at2759"/>
<dbReference type="Proteomes" id="UP000191691">
    <property type="component" value="Unassembled WGS sequence"/>
</dbReference>
<evidence type="ECO:0000256" key="1">
    <source>
        <dbReference type="ARBA" id="ARBA00006484"/>
    </source>
</evidence>
<dbReference type="PANTHER" id="PTHR43544:SF26">
    <property type="entry name" value="SHORT CHAIN DEHYDROGENASE_REDUCTASE FAMILY OXIDOREDUCTASE (JCVI)"/>
    <property type="match status" value="1"/>
</dbReference>
<dbReference type="OMA" id="ECFEINT"/>
<dbReference type="PANTHER" id="PTHR43544">
    <property type="entry name" value="SHORT-CHAIN DEHYDROGENASE/REDUCTASE"/>
    <property type="match status" value="1"/>
</dbReference>
<organism evidence="2 3">
    <name type="scientific">Penicillium nalgiovense</name>
    <dbReference type="NCBI Taxonomy" id="60175"/>
    <lineage>
        <taxon>Eukaryota</taxon>
        <taxon>Fungi</taxon>
        <taxon>Dikarya</taxon>
        <taxon>Ascomycota</taxon>
        <taxon>Pezizomycotina</taxon>
        <taxon>Eurotiomycetes</taxon>
        <taxon>Eurotiomycetidae</taxon>
        <taxon>Eurotiales</taxon>
        <taxon>Aspergillaceae</taxon>
        <taxon>Penicillium</taxon>
    </lineage>
</organism>
<comment type="caution">
    <text evidence="2">The sequence shown here is derived from an EMBL/GenBank/DDBJ whole genome shotgun (WGS) entry which is preliminary data.</text>
</comment>
<accession>A0A1V6Y2E5</accession>
<dbReference type="InterPro" id="IPR051468">
    <property type="entry name" value="Fungal_SecMetab_SDRs"/>
</dbReference>
<evidence type="ECO:0000313" key="3">
    <source>
        <dbReference type="Proteomes" id="UP000191691"/>
    </source>
</evidence>
<dbReference type="GO" id="GO:0016491">
    <property type="term" value="F:oxidoreductase activity"/>
    <property type="evidence" value="ECO:0007669"/>
    <property type="project" value="TreeGrafter"/>
</dbReference>
<keyword evidence="3" id="KW-1185">Reference proteome</keyword>
<evidence type="ECO:0000313" key="2">
    <source>
        <dbReference type="EMBL" id="OQE81582.1"/>
    </source>
</evidence>
<sequence length="258" mass="27157">MIMPSTTNTVFVVTGANRGLGLGLTKRLLERPATTVVASVRSHDASTSLRSDIESVAVGENSTLHIIELDFSTALSPDEITMAFAAAVSTVAHIDVVICNAGFPAPMTPALVTSAEDLRKSFEVNTIAPLLVFQAFWPLMQKSASPPKLVVISSSVGSVASQEPFPGGAYGPSKAASNWLTKALHLQNEADGLVAFALHPGWVQTRAGDFAAKEWGYPGSPPVTVEDSVEGMLGVVDCATRENVSGKFVSFTGDILLW</sequence>
<dbReference type="SUPFAM" id="SSF51735">
    <property type="entry name" value="NAD(P)-binding Rossmann-fold domains"/>
    <property type="match status" value="1"/>
</dbReference>
<protein>
    <submittedName>
        <fullName evidence="2">Uncharacterized protein</fullName>
    </submittedName>
</protein>